<dbReference type="EMBL" id="CADIKI010000045">
    <property type="protein sequence ID" value="CAB3810804.1"/>
    <property type="molecule type" value="Genomic_DNA"/>
</dbReference>
<evidence type="ECO:0000313" key="5">
    <source>
        <dbReference type="Proteomes" id="UP000494252"/>
    </source>
</evidence>
<reference evidence="4 5" key="1">
    <citation type="submission" date="2020-04" db="EMBL/GenBank/DDBJ databases">
        <authorList>
            <person name="De Canck E."/>
        </authorList>
    </citation>
    <scope>NUCLEOTIDE SEQUENCE [LARGE SCALE GENOMIC DNA]</scope>
    <source>
        <strain evidence="4 5">LMG 27177</strain>
    </source>
</reference>
<protein>
    <submittedName>
        <fullName evidence="4">Transcriptional regulatory protein TdiR</fullName>
    </submittedName>
</protein>
<dbReference type="PANTHER" id="PTHR44591:SF25">
    <property type="entry name" value="CHEMOTAXIS TWO-COMPONENT RESPONSE REGULATOR"/>
    <property type="match status" value="1"/>
</dbReference>
<dbReference type="SUPFAM" id="SSF52172">
    <property type="entry name" value="CheY-like"/>
    <property type="match status" value="1"/>
</dbReference>
<name>A0A6J5H591_9BURK</name>
<dbReference type="PANTHER" id="PTHR44591">
    <property type="entry name" value="STRESS RESPONSE REGULATOR PROTEIN 1"/>
    <property type="match status" value="1"/>
</dbReference>
<keyword evidence="1 2" id="KW-0597">Phosphoprotein</keyword>
<dbReference type="Gene3D" id="3.40.50.2300">
    <property type="match status" value="1"/>
</dbReference>
<gene>
    <name evidence="4" type="primary">tdiR</name>
    <name evidence="4" type="ORF">LMG27177_07481</name>
</gene>
<evidence type="ECO:0000313" key="4">
    <source>
        <dbReference type="EMBL" id="CAB3810804.1"/>
    </source>
</evidence>
<dbReference type="PROSITE" id="PS50110">
    <property type="entry name" value="RESPONSE_REGULATORY"/>
    <property type="match status" value="1"/>
</dbReference>
<dbReference type="InterPro" id="IPR011006">
    <property type="entry name" value="CheY-like_superfamily"/>
</dbReference>
<accession>A0A6J5H591</accession>
<dbReference type="InterPro" id="IPR001789">
    <property type="entry name" value="Sig_transdc_resp-reg_receiver"/>
</dbReference>
<dbReference type="CDD" id="cd00156">
    <property type="entry name" value="REC"/>
    <property type="match status" value="1"/>
</dbReference>
<feature type="modified residue" description="4-aspartylphosphate" evidence="2">
    <location>
        <position position="53"/>
    </location>
</feature>
<dbReference type="AlphaFoldDB" id="A0A6J5H591"/>
<dbReference type="InterPro" id="IPR050595">
    <property type="entry name" value="Bact_response_regulator"/>
</dbReference>
<keyword evidence="5" id="KW-1185">Reference proteome</keyword>
<feature type="domain" description="Response regulatory" evidence="3">
    <location>
        <begin position="4"/>
        <end position="116"/>
    </location>
</feature>
<sequence>MPGLIVILEDDASLRRAVERLLSVAGFDARSFGSAEEPGAVDSASSADCLILDVQLPGLSGLAFYETLRVPRPPAVFITAFDSAATREAVERTGPHAALIKPFLGKALLDAVHNATRGPP</sequence>
<dbReference type="SMART" id="SM00448">
    <property type="entry name" value="REC"/>
    <property type="match status" value="1"/>
</dbReference>
<dbReference type="Proteomes" id="UP000494252">
    <property type="component" value="Unassembled WGS sequence"/>
</dbReference>
<proteinExistence type="predicted"/>
<dbReference type="GO" id="GO:0000160">
    <property type="term" value="P:phosphorelay signal transduction system"/>
    <property type="evidence" value="ECO:0007669"/>
    <property type="project" value="InterPro"/>
</dbReference>
<dbReference type="Pfam" id="PF00072">
    <property type="entry name" value="Response_reg"/>
    <property type="match status" value="1"/>
</dbReference>
<organism evidence="4 5">
    <name type="scientific">Paraburkholderia fynbosensis</name>
    <dbReference type="NCBI Taxonomy" id="1200993"/>
    <lineage>
        <taxon>Bacteria</taxon>
        <taxon>Pseudomonadati</taxon>
        <taxon>Pseudomonadota</taxon>
        <taxon>Betaproteobacteria</taxon>
        <taxon>Burkholderiales</taxon>
        <taxon>Burkholderiaceae</taxon>
        <taxon>Paraburkholderia</taxon>
    </lineage>
</organism>
<evidence type="ECO:0000256" key="2">
    <source>
        <dbReference type="PROSITE-ProRule" id="PRU00169"/>
    </source>
</evidence>
<evidence type="ECO:0000259" key="3">
    <source>
        <dbReference type="PROSITE" id="PS50110"/>
    </source>
</evidence>
<evidence type="ECO:0000256" key="1">
    <source>
        <dbReference type="ARBA" id="ARBA00022553"/>
    </source>
</evidence>